<comment type="caution">
    <text evidence="2">The sequence shown here is derived from an EMBL/GenBank/DDBJ whole genome shotgun (WGS) entry which is preliminary data.</text>
</comment>
<keyword evidence="1" id="KW-0812">Transmembrane</keyword>
<dbReference type="EMBL" id="WNDS01000001">
    <property type="protein sequence ID" value="KAF1016950.1"/>
    <property type="molecule type" value="Genomic_DNA"/>
</dbReference>
<reference evidence="3" key="1">
    <citation type="journal article" date="2020" name="MBio">
        <title>Horizontal gene transfer to a defensive symbiont with a reduced genome amongst a multipartite beetle microbiome.</title>
        <authorList>
            <person name="Waterworth S.C."/>
            <person name="Florez L.V."/>
            <person name="Rees E.R."/>
            <person name="Hertweck C."/>
            <person name="Kaltenpoth M."/>
            <person name="Kwan J.C."/>
        </authorList>
    </citation>
    <scope>NUCLEOTIDE SEQUENCE [LARGE SCALE GENOMIC DNA]</scope>
</reference>
<sequence length="193" mass="20739">MAAVYVYPRPARRMFRWMQILAVLAIVLLVAAPLVSRAVLYPALGTAHGTPMHAMAAPALDMPGMAHEGMTHEGMHHEAMQHDAMHHEGMGHGAMQHTNMKHAGMQRDAPADAAHAHHSGDTAPVVDPHAGHDMGVDCEYCAIAARMTALVLAVLWLLVAALPLRRALTGLARPHRALPLRRYTARGPPALAA</sequence>
<evidence type="ECO:0008006" key="4">
    <source>
        <dbReference type="Google" id="ProtNLM"/>
    </source>
</evidence>
<dbReference type="AlphaFoldDB" id="A0A7V8FIV2"/>
<evidence type="ECO:0000313" key="2">
    <source>
        <dbReference type="EMBL" id="KAF1016950.1"/>
    </source>
</evidence>
<protein>
    <recommendedName>
        <fullName evidence="4">DUF2946 domain-containing protein</fullName>
    </recommendedName>
</protein>
<accession>A0A7V8FIV2</accession>
<organism evidence="2 3">
    <name type="scientific">Stenotrophomonas maltophilia</name>
    <name type="common">Pseudomonas maltophilia</name>
    <name type="synonym">Xanthomonas maltophilia</name>
    <dbReference type="NCBI Taxonomy" id="40324"/>
    <lineage>
        <taxon>Bacteria</taxon>
        <taxon>Pseudomonadati</taxon>
        <taxon>Pseudomonadota</taxon>
        <taxon>Gammaproteobacteria</taxon>
        <taxon>Lysobacterales</taxon>
        <taxon>Lysobacteraceae</taxon>
        <taxon>Stenotrophomonas</taxon>
        <taxon>Stenotrophomonas maltophilia group</taxon>
    </lineage>
</organism>
<dbReference type="Proteomes" id="UP000487117">
    <property type="component" value="Unassembled WGS sequence"/>
</dbReference>
<evidence type="ECO:0000256" key="1">
    <source>
        <dbReference type="SAM" id="Phobius"/>
    </source>
</evidence>
<evidence type="ECO:0000313" key="3">
    <source>
        <dbReference type="Proteomes" id="UP000487117"/>
    </source>
</evidence>
<keyword evidence="1" id="KW-1133">Transmembrane helix</keyword>
<name>A0A7V8FIV2_STEMA</name>
<keyword evidence="1" id="KW-0472">Membrane</keyword>
<feature type="transmembrane region" description="Helical" evidence="1">
    <location>
        <begin position="143"/>
        <end position="164"/>
    </location>
</feature>
<gene>
    <name evidence="2" type="ORF">GAK31_00209</name>
</gene>
<proteinExistence type="predicted"/>